<comment type="caution">
    <text evidence="2">The sequence shown here is derived from an EMBL/GenBank/DDBJ whole genome shotgun (WGS) entry which is preliminary data.</text>
</comment>
<keyword evidence="1" id="KW-1133">Transmembrane helix</keyword>
<feature type="transmembrane region" description="Helical" evidence="1">
    <location>
        <begin position="30"/>
        <end position="50"/>
    </location>
</feature>
<dbReference type="RefSeq" id="WP_259866954.1">
    <property type="nucleotide sequence ID" value="NZ_JAMQJZ010000002.1"/>
</dbReference>
<evidence type="ECO:0000313" key="3">
    <source>
        <dbReference type="Proteomes" id="UP001145072"/>
    </source>
</evidence>
<evidence type="ECO:0000313" key="2">
    <source>
        <dbReference type="EMBL" id="MDC3419508.1"/>
    </source>
</evidence>
<keyword evidence="1" id="KW-0812">Transmembrane</keyword>
<feature type="transmembrane region" description="Helical" evidence="1">
    <location>
        <begin position="87"/>
        <end position="107"/>
    </location>
</feature>
<feature type="transmembrane region" description="Helical" evidence="1">
    <location>
        <begin position="7"/>
        <end position="24"/>
    </location>
</feature>
<dbReference type="Proteomes" id="UP001145072">
    <property type="component" value="Unassembled WGS sequence"/>
</dbReference>
<organism evidence="2 3">
    <name type="scientific">Aquibacillus koreensis</name>
    <dbReference type="NCBI Taxonomy" id="279446"/>
    <lineage>
        <taxon>Bacteria</taxon>
        <taxon>Bacillati</taxon>
        <taxon>Bacillota</taxon>
        <taxon>Bacilli</taxon>
        <taxon>Bacillales</taxon>
        <taxon>Bacillaceae</taxon>
        <taxon>Aquibacillus</taxon>
    </lineage>
</organism>
<sequence length="115" mass="12981">MNNKKIVSLYLAFMCVALVWNSVGFFNDQIAWAIVGGVFSLLFFLSAIGSNKDNKSFLWLGIICVAFYTLYTIGAVIWALFSHSFPIFLLFVVVIFTLINAYAVLLMSKRLNYNS</sequence>
<keyword evidence="3" id="KW-1185">Reference proteome</keyword>
<reference evidence="2" key="1">
    <citation type="submission" date="2022-06" db="EMBL/GenBank/DDBJ databases">
        <title>Aquibacillus sp. a new bacterium isolated from soil saline samples.</title>
        <authorList>
            <person name="Galisteo C."/>
            <person name="De La Haba R."/>
            <person name="Sanchez-Porro C."/>
            <person name="Ventosa A."/>
        </authorList>
    </citation>
    <scope>NUCLEOTIDE SEQUENCE</scope>
    <source>
        <strain evidence="2">JCM 12387</strain>
    </source>
</reference>
<feature type="transmembrane region" description="Helical" evidence="1">
    <location>
        <begin position="57"/>
        <end position="81"/>
    </location>
</feature>
<gene>
    <name evidence="2" type="ORF">NC661_03915</name>
</gene>
<dbReference type="AlphaFoldDB" id="A0A9X3WJ22"/>
<proteinExistence type="predicted"/>
<name>A0A9X3WJ22_9BACI</name>
<keyword evidence="1" id="KW-0472">Membrane</keyword>
<evidence type="ECO:0000256" key="1">
    <source>
        <dbReference type="SAM" id="Phobius"/>
    </source>
</evidence>
<dbReference type="EMBL" id="JAMQJZ010000002">
    <property type="protein sequence ID" value="MDC3419508.1"/>
    <property type="molecule type" value="Genomic_DNA"/>
</dbReference>
<protein>
    <submittedName>
        <fullName evidence="2">Uncharacterized protein</fullName>
    </submittedName>
</protein>
<accession>A0A9X3WJ22</accession>